<evidence type="ECO:0000313" key="2">
    <source>
        <dbReference type="Proteomes" id="UP000266841"/>
    </source>
</evidence>
<protein>
    <submittedName>
        <fullName evidence="1">Uncharacterized protein</fullName>
    </submittedName>
</protein>
<dbReference type="Proteomes" id="UP000266841">
    <property type="component" value="Unassembled WGS sequence"/>
</dbReference>
<dbReference type="AlphaFoldDB" id="K0STE4"/>
<reference evidence="1 2" key="1">
    <citation type="journal article" date="2012" name="Genome Biol.">
        <title>Genome and low-iron response of an oceanic diatom adapted to chronic iron limitation.</title>
        <authorList>
            <person name="Lommer M."/>
            <person name="Specht M."/>
            <person name="Roy A.S."/>
            <person name="Kraemer L."/>
            <person name="Andreson R."/>
            <person name="Gutowska M.A."/>
            <person name="Wolf J."/>
            <person name="Bergner S.V."/>
            <person name="Schilhabel M.B."/>
            <person name="Klostermeier U.C."/>
            <person name="Beiko R.G."/>
            <person name="Rosenstiel P."/>
            <person name="Hippler M."/>
            <person name="Laroche J."/>
        </authorList>
    </citation>
    <scope>NUCLEOTIDE SEQUENCE [LARGE SCALE GENOMIC DNA]</scope>
    <source>
        <strain evidence="1 2">CCMP1005</strain>
    </source>
</reference>
<gene>
    <name evidence="1" type="ORF">THAOC_10613</name>
</gene>
<evidence type="ECO:0000313" key="1">
    <source>
        <dbReference type="EMBL" id="EJK68229.1"/>
    </source>
</evidence>
<sequence>LGARRLLGLPLRNATCLLASTPCSSAFNQLWRWGPVREDTATVVDDNATVDTSNLTDVDGCETVPDHWDDNVCGTVPDWDDDIHSAAEVPSGNKDIADDRIDDAIDGGPYCYGHYERHGHVAVKPKSELKAESE</sequence>
<organism evidence="1 2">
    <name type="scientific">Thalassiosira oceanica</name>
    <name type="common">Marine diatom</name>
    <dbReference type="NCBI Taxonomy" id="159749"/>
    <lineage>
        <taxon>Eukaryota</taxon>
        <taxon>Sar</taxon>
        <taxon>Stramenopiles</taxon>
        <taxon>Ochrophyta</taxon>
        <taxon>Bacillariophyta</taxon>
        <taxon>Coscinodiscophyceae</taxon>
        <taxon>Thalassiosirophycidae</taxon>
        <taxon>Thalassiosirales</taxon>
        <taxon>Thalassiosiraceae</taxon>
        <taxon>Thalassiosira</taxon>
    </lineage>
</organism>
<feature type="non-terminal residue" evidence="1">
    <location>
        <position position="1"/>
    </location>
</feature>
<name>K0STE4_THAOC</name>
<dbReference type="eggNOG" id="ENOG502S71X">
    <property type="taxonomic scope" value="Eukaryota"/>
</dbReference>
<accession>K0STE4</accession>
<dbReference type="EMBL" id="AGNL01011727">
    <property type="protein sequence ID" value="EJK68229.1"/>
    <property type="molecule type" value="Genomic_DNA"/>
</dbReference>
<keyword evidence="2" id="KW-1185">Reference proteome</keyword>
<proteinExistence type="predicted"/>
<comment type="caution">
    <text evidence="1">The sequence shown here is derived from an EMBL/GenBank/DDBJ whole genome shotgun (WGS) entry which is preliminary data.</text>
</comment>